<keyword evidence="4" id="KW-0408">Iron</keyword>
<dbReference type="PANTHER" id="PTHR46783:SF1">
    <property type="entry name" value="CYTOGLOBIN-1-RELATED"/>
    <property type="match status" value="1"/>
</dbReference>
<keyword evidence="8" id="KW-1185">Reference proteome</keyword>
<dbReference type="GO" id="GO:0016491">
    <property type="term" value="F:oxidoreductase activity"/>
    <property type="evidence" value="ECO:0007669"/>
    <property type="project" value="UniProtKB-ARBA"/>
</dbReference>
<evidence type="ECO:0000259" key="6">
    <source>
        <dbReference type="Pfam" id="PF00042"/>
    </source>
</evidence>
<evidence type="ECO:0000256" key="3">
    <source>
        <dbReference type="ARBA" id="ARBA00022723"/>
    </source>
</evidence>
<evidence type="ECO:0000256" key="4">
    <source>
        <dbReference type="ARBA" id="ARBA00023004"/>
    </source>
</evidence>
<evidence type="ECO:0000313" key="7">
    <source>
        <dbReference type="EMBL" id="PIO72259.1"/>
    </source>
</evidence>
<evidence type="ECO:0000256" key="1">
    <source>
        <dbReference type="ARBA" id="ARBA00011245"/>
    </source>
</evidence>
<reference evidence="7 8" key="1">
    <citation type="submission" date="2015-09" db="EMBL/GenBank/DDBJ databases">
        <title>Draft genome of the parasitic nematode Teladorsagia circumcincta isolate WARC Sus (inbred).</title>
        <authorList>
            <person name="Mitreva M."/>
        </authorList>
    </citation>
    <scope>NUCLEOTIDE SEQUENCE [LARGE SCALE GENOMIC DNA]</scope>
    <source>
        <strain evidence="7 8">S</strain>
    </source>
</reference>
<dbReference type="Proteomes" id="UP000230423">
    <property type="component" value="Unassembled WGS sequence"/>
</dbReference>
<comment type="subunit">
    <text evidence="1">Monomer.</text>
</comment>
<comment type="similarity">
    <text evidence="5">Belongs to the globin family.</text>
</comment>
<dbReference type="SUPFAM" id="SSF46458">
    <property type="entry name" value="Globin-like"/>
    <property type="match status" value="1"/>
</dbReference>
<feature type="domain" description="Globin" evidence="6">
    <location>
        <begin position="26"/>
        <end position="134"/>
    </location>
</feature>
<dbReference type="GO" id="GO:0005344">
    <property type="term" value="F:oxygen carrier activity"/>
    <property type="evidence" value="ECO:0007669"/>
    <property type="project" value="UniProtKB-KW"/>
</dbReference>
<dbReference type="InterPro" id="IPR013314">
    <property type="entry name" value="Globin_lamprey/hagfish"/>
</dbReference>
<gene>
    <name evidence="7" type="ORF">TELCIR_05823</name>
</gene>
<dbReference type="InterPro" id="IPR000971">
    <property type="entry name" value="Globin"/>
</dbReference>
<dbReference type="GO" id="GO:0019825">
    <property type="term" value="F:oxygen binding"/>
    <property type="evidence" value="ECO:0007669"/>
    <property type="project" value="InterPro"/>
</dbReference>
<dbReference type="PANTHER" id="PTHR46783">
    <property type="entry name" value="CYTOGLOBIN"/>
    <property type="match status" value="1"/>
</dbReference>
<proteinExistence type="inferred from homology"/>
<dbReference type="Pfam" id="PF00042">
    <property type="entry name" value="Globin"/>
    <property type="match status" value="1"/>
</dbReference>
<name>A0A2G9UPN6_TELCI</name>
<keyword evidence="5" id="KW-0813">Transport</keyword>
<dbReference type="GO" id="GO:0020037">
    <property type="term" value="F:heme binding"/>
    <property type="evidence" value="ECO:0007669"/>
    <property type="project" value="InterPro"/>
</dbReference>
<protein>
    <recommendedName>
        <fullName evidence="6">Globin domain-containing protein</fullName>
    </recommendedName>
</protein>
<dbReference type="InterPro" id="IPR044399">
    <property type="entry name" value="Mb-like_M"/>
</dbReference>
<dbReference type="AlphaFoldDB" id="A0A2G9UPN6"/>
<dbReference type="Gene3D" id="1.10.490.10">
    <property type="entry name" value="Globins"/>
    <property type="match status" value="1"/>
</dbReference>
<keyword evidence="5" id="KW-0561">Oxygen transport</keyword>
<sequence>MYIFEVAVDDSNLYKDKKKGKMDRRRLFSDVPHYKLIWPQFRAIPDSSLMNAIELRRHASVYMCGLGAIIHSMNRENDLALQMNRIAKAHIKWNVHRIHIVHMLEPVLAVVKECNDDIDDETIQAWTTLYLIIADLIEIYRNKK</sequence>
<keyword evidence="2 5" id="KW-0349">Heme</keyword>
<dbReference type="OrthoDB" id="436496at2759"/>
<organism evidence="7 8">
    <name type="scientific">Teladorsagia circumcincta</name>
    <name type="common">Brown stomach worm</name>
    <name type="synonym">Ostertagia circumcincta</name>
    <dbReference type="NCBI Taxonomy" id="45464"/>
    <lineage>
        <taxon>Eukaryota</taxon>
        <taxon>Metazoa</taxon>
        <taxon>Ecdysozoa</taxon>
        <taxon>Nematoda</taxon>
        <taxon>Chromadorea</taxon>
        <taxon>Rhabditida</taxon>
        <taxon>Rhabditina</taxon>
        <taxon>Rhabditomorpha</taxon>
        <taxon>Strongyloidea</taxon>
        <taxon>Trichostrongylidae</taxon>
        <taxon>Teladorsagia</taxon>
    </lineage>
</organism>
<evidence type="ECO:0000256" key="2">
    <source>
        <dbReference type="ARBA" id="ARBA00022617"/>
    </source>
</evidence>
<dbReference type="CDD" id="cd01040">
    <property type="entry name" value="Mb-like"/>
    <property type="match status" value="1"/>
</dbReference>
<keyword evidence="3" id="KW-0479">Metal-binding</keyword>
<accession>A0A2G9UPN6</accession>
<dbReference type="InterPro" id="IPR009050">
    <property type="entry name" value="Globin-like_sf"/>
</dbReference>
<evidence type="ECO:0000256" key="5">
    <source>
        <dbReference type="RuleBase" id="RU000356"/>
    </source>
</evidence>
<dbReference type="EMBL" id="KZ345724">
    <property type="protein sequence ID" value="PIO72259.1"/>
    <property type="molecule type" value="Genomic_DNA"/>
</dbReference>
<dbReference type="GO" id="GO:0005506">
    <property type="term" value="F:iron ion binding"/>
    <property type="evidence" value="ECO:0007669"/>
    <property type="project" value="InterPro"/>
</dbReference>
<evidence type="ECO:0000313" key="8">
    <source>
        <dbReference type="Proteomes" id="UP000230423"/>
    </source>
</evidence>
<dbReference type="InterPro" id="IPR012292">
    <property type="entry name" value="Globin/Proto"/>
</dbReference>